<dbReference type="EC" id="2.7.1.184" evidence="6"/>
<dbReference type="EMBL" id="UFQC01000002">
    <property type="protein sequence ID" value="SSW63445.1"/>
    <property type="molecule type" value="Genomic_DNA"/>
</dbReference>
<feature type="domain" description="Carbohydrate kinase PfkB" evidence="5">
    <location>
        <begin position="2"/>
        <end position="282"/>
    </location>
</feature>
<accession>A0A446C6H2</accession>
<dbReference type="GO" id="GO:0016301">
    <property type="term" value="F:kinase activity"/>
    <property type="evidence" value="ECO:0007669"/>
    <property type="project" value="UniProtKB-KW"/>
</dbReference>
<dbReference type="InterPro" id="IPR002139">
    <property type="entry name" value="Ribo/fructo_kinase"/>
</dbReference>
<evidence type="ECO:0000313" key="7">
    <source>
        <dbReference type="Proteomes" id="UP000289465"/>
    </source>
</evidence>
<reference evidence="6 7" key="1">
    <citation type="submission" date="2018-07" db="EMBL/GenBank/DDBJ databases">
        <authorList>
            <person name="Peeters C."/>
        </authorList>
    </citation>
    <scope>NUCLEOTIDE SEQUENCE [LARGE SCALE GENOMIC DNA]</scope>
    <source>
        <strain evidence="6 7">LMG 30378</strain>
    </source>
</reference>
<dbReference type="Gene3D" id="3.40.1190.20">
    <property type="match status" value="1"/>
</dbReference>
<dbReference type="CDD" id="cd01945">
    <property type="entry name" value="ribokinase_group_B"/>
    <property type="match status" value="1"/>
</dbReference>
<dbReference type="Proteomes" id="UP000289465">
    <property type="component" value="Unassembled WGS sequence"/>
</dbReference>
<proteinExistence type="inferred from homology"/>
<dbReference type="PRINTS" id="PR00990">
    <property type="entry name" value="RIBOKINASE"/>
</dbReference>
<evidence type="ECO:0000259" key="5">
    <source>
        <dbReference type="Pfam" id="PF00294"/>
    </source>
</evidence>
<evidence type="ECO:0000256" key="3">
    <source>
        <dbReference type="ARBA" id="ARBA00022777"/>
    </source>
</evidence>
<dbReference type="AlphaFoldDB" id="A0A446C6H2"/>
<evidence type="ECO:0000256" key="2">
    <source>
        <dbReference type="ARBA" id="ARBA00022679"/>
    </source>
</evidence>
<evidence type="ECO:0000256" key="1">
    <source>
        <dbReference type="ARBA" id="ARBA00010688"/>
    </source>
</evidence>
<keyword evidence="2 4" id="KW-0808">Transferase</keyword>
<dbReference type="InterPro" id="IPR011611">
    <property type="entry name" value="PfkB_dom"/>
</dbReference>
<dbReference type="GO" id="GO:0061594">
    <property type="term" value="F:6-deoxy-6-sulfofructose kinase activity"/>
    <property type="evidence" value="ECO:0007669"/>
    <property type="project" value="UniProtKB-EC"/>
</dbReference>
<keyword evidence="3 4" id="KW-0418">Kinase</keyword>
<dbReference type="PANTHER" id="PTHR42774">
    <property type="entry name" value="PHOSPHOTRANSFERASE SYSTEM TRANSPORT PROTEIN"/>
    <property type="match status" value="1"/>
</dbReference>
<dbReference type="Pfam" id="PF00294">
    <property type="entry name" value="PfkB"/>
    <property type="match status" value="1"/>
</dbReference>
<comment type="similarity">
    <text evidence="1 4">Belongs to the carbohydrate kinase PfkB family.</text>
</comment>
<dbReference type="PROSITE" id="PS00584">
    <property type="entry name" value="PFKB_KINASES_2"/>
    <property type="match status" value="1"/>
</dbReference>
<dbReference type="RefSeq" id="WP_129239171.1">
    <property type="nucleotide sequence ID" value="NZ_UFQC01000002.1"/>
</dbReference>
<name>A0A446C6H2_9BURK</name>
<dbReference type="InterPro" id="IPR029056">
    <property type="entry name" value="Ribokinase-like"/>
</dbReference>
<evidence type="ECO:0000256" key="4">
    <source>
        <dbReference type="RuleBase" id="RU003704"/>
    </source>
</evidence>
<dbReference type="OrthoDB" id="9775849at2"/>
<dbReference type="SUPFAM" id="SSF53613">
    <property type="entry name" value="Ribokinase-like"/>
    <property type="match status" value="1"/>
</dbReference>
<evidence type="ECO:0000313" key="6">
    <source>
        <dbReference type="EMBL" id="SSW63445.1"/>
    </source>
</evidence>
<dbReference type="InterPro" id="IPR002173">
    <property type="entry name" value="Carboh/pur_kinase_PfkB_CS"/>
</dbReference>
<protein>
    <submittedName>
        <fullName evidence="6">Sulfofructose kinase</fullName>
        <ecNumber evidence="6">2.7.1.184</ecNumber>
    </submittedName>
</protein>
<dbReference type="PANTHER" id="PTHR42774:SF3">
    <property type="entry name" value="KETOHEXOKINASE"/>
    <property type="match status" value="1"/>
</dbReference>
<dbReference type="InterPro" id="IPR052562">
    <property type="entry name" value="Ketohexokinase-related"/>
</dbReference>
<organism evidence="6 7">
    <name type="scientific">Achromobacter veterisilvae</name>
    <dbReference type="NCBI Taxonomy" id="2069367"/>
    <lineage>
        <taxon>Bacteria</taxon>
        <taxon>Pseudomonadati</taxon>
        <taxon>Pseudomonadota</taxon>
        <taxon>Betaproteobacteria</taxon>
        <taxon>Burkholderiales</taxon>
        <taxon>Alcaligenaceae</taxon>
        <taxon>Achromobacter</taxon>
    </lineage>
</organism>
<gene>
    <name evidence="6" type="primary">yihV</name>
    <name evidence="6" type="ORF">AVE30378_00476</name>
</gene>
<sequence length="304" mass="33008">MREALFIGHTYIDVTVLADRWPTGDEKSVARDYAVSFGGNAVTAAFACARLGTAPDLICSLAPDWLGHMYTDMAAAHGVSLHARQVRRSSLSFIMPNGGKRAIVRARDVEYLNDFPRLDIGGYRVLHLDGHQPDAALHYARACREAGVLTSLDGGGVRENTDELLRYIDVAVCAERMCEQLGLSPQGLLDLLKARGCRVGAVTLGERGMLWYDETGAVDTLPSLDVPGASIVDTSGAGDVFHGAYVWSYLNRPEQPWAEHFTFARAASAHKIQHLGNEAGLPQVEDVERAMMAFGPKKPDFPGV</sequence>